<dbReference type="FunFam" id="3.40.50.12500:FF:000001">
    <property type="entry name" value="Putative hydantoin racemase"/>
    <property type="match status" value="1"/>
</dbReference>
<reference evidence="6" key="1">
    <citation type="submission" date="2024-05" db="EMBL/GenBank/DDBJ databases">
        <title>Draft genome assemblies of 36 bacteria isolated from hibernating arctic ground squirrels.</title>
        <authorList>
            <person name="McKee H."/>
            <person name="Mullen L."/>
            <person name="Drown D.M."/>
            <person name="Duddleston K.N."/>
        </authorList>
    </citation>
    <scope>NUCLEOTIDE SEQUENCE</scope>
    <source>
        <strain evidence="6">AR004</strain>
    </source>
</reference>
<evidence type="ECO:0000256" key="3">
    <source>
        <dbReference type="ARBA" id="ARBA00066406"/>
    </source>
</evidence>
<evidence type="ECO:0000256" key="1">
    <source>
        <dbReference type="ARBA" id="ARBA00038414"/>
    </source>
</evidence>
<evidence type="ECO:0000256" key="4">
    <source>
        <dbReference type="ARBA" id="ARBA00067972"/>
    </source>
</evidence>
<evidence type="ECO:0000256" key="2">
    <source>
        <dbReference type="ARBA" id="ARBA00051635"/>
    </source>
</evidence>
<organism evidence="6">
    <name type="scientific">Actinomyces timonensis</name>
    <dbReference type="NCBI Taxonomy" id="1288391"/>
    <lineage>
        <taxon>Bacteria</taxon>
        <taxon>Bacillati</taxon>
        <taxon>Actinomycetota</taxon>
        <taxon>Actinomycetes</taxon>
        <taxon>Actinomycetales</taxon>
        <taxon>Actinomycetaceae</taxon>
        <taxon>Actinomyces</taxon>
    </lineage>
</organism>
<name>A0AAU8N220_9ACTO</name>
<comment type="catalytic activity">
    <reaction evidence="5">
        <text>D-5-benzylhydantoin = L-5-benzylhydantoin</text>
        <dbReference type="Rhea" id="RHEA:83991"/>
        <dbReference type="ChEBI" id="CHEBI:176864"/>
        <dbReference type="ChEBI" id="CHEBI:233540"/>
    </reaction>
</comment>
<dbReference type="Pfam" id="PF01177">
    <property type="entry name" value="Asp_Glu_race"/>
    <property type="match status" value="1"/>
</dbReference>
<dbReference type="GO" id="GO:0036348">
    <property type="term" value="F:hydantoin racemase activity"/>
    <property type="evidence" value="ECO:0007669"/>
    <property type="project" value="UniProtKB-EC"/>
</dbReference>
<dbReference type="InterPro" id="IPR015942">
    <property type="entry name" value="Asp/Glu/hydantoin_racemase"/>
</dbReference>
<dbReference type="PANTHER" id="PTHR28047">
    <property type="entry name" value="PROTEIN DCG1"/>
    <property type="match status" value="1"/>
</dbReference>
<dbReference type="EC" id="5.1.99.5" evidence="3"/>
<dbReference type="InterPro" id="IPR053714">
    <property type="entry name" value="Iso_Racemase_Enz_sf"/>
</dbReference>
<dbReference type="AlphaFoldDB" id="A0AAU8N220"/>
<evidence type="ECO:0000313" key="6">
    <source>
        <dbReference type="EMBL" id="XCP82423.1"/>
    </source>
</evidence>
<comment type="similarity">
    <text evidence="1">Belongs to the HyuE racemase family.</text>
</comment>
<protein>
    <recommendedName>
        <fullName evidence="4">Hydantoin racemase</fullName>
        <ecNumber evidence="3">5.1.99.5</ecNumber>
    </recommendedName>
</protein>
<dbReference type="RefSeq" id="WP_366180664.1">
    <property type="nucleotide sequence ID" value="NZ_CP159989.1"/>
</dbReference>
<dbReference type="InterPro" id="IPR052186">
    <property type="entry name" value="Hydantoin_racemase-like"/>
</dbReference>
<dbReference type="GO" id="GO:0047661">
    <property type="term" value="F:amino-acid racemase activity"/>
    <property type="evidence" value="ECO:0007669"/>
    <property type="project" value="InterPro"/>
</dbReference>
<comment type="catalytic activity">
    <reaction evidence="2">
        <text>a D-5-monosubstituted hydantoin = a L-5-monosubstituted hydantoin</text>
        <dbReference type="Rhea" id="RHEA:46624"/>
        <dbReference type="ChEBI" id="CHEBI:86339"/>
        <dbReference type="ChEBI" id="CHEBI:86340"/>
        <dbReference type="EC" id="5.1.99.5"/>
    </reaction>
</comment>
<proteinExistence type="inferred from homology"/>
<dbReference type="PANTHER" id="PTHR28047:SF5">
    <property type="entry name" value="PROTEIN DCG1"/>
    <property type="match status" value="1"/>
</dbReference>
<dbReference type="EMBL" id="CP159989">
    <property type="protein sequence ID" value="XCP82423.1"/>
    <property type="molecule type" value="Genomic_DNA"/>
</dbReference>
<sequence length="245" mass="25309">MRILVVNVNTTESMTQSIAEAARAVAAPGTEIIGLTPTVGADSVEGNFESHLAAVAVMSAVTTCPEPFDAVVQAGFGEHGKEGLMELLDVPVVDMTEAAVHLAMLLGRSFSAVTTLDRTVPLIEERLAAFGLAAHCASVRSTGMGVLELEDVDAARRAIIAQARAALDEDRAEVIVLGCGGMAGLDAELSQELGIPVVEGVAAAVKLAEDLVRLGLSTSKSRAYAAPRPKEVRGWPLPSARGAAT</sequence>
<gene>
    <name evidence="6" type="ORF">ABXS69_00365</name>
</gene>
<dbReference type="Gene3D" id="3.40.50.12500">
    <property type="match status" value="1"/>
</dbReference>
<evidence type="ECO:0000256" key="5">
    <source>
        <dbReference type="ARBA" id="ARBA00093199"/>
    </source>
</evidence>
<accession>A0AAU8N220</accession>